<evidence type="ECO:0000256" key="2">
    <source>
        <dbReference type="ARBA" id="ARBA00005417"/>
    </source>
</evidence>
<dbReference type="SMART" id="SM00382">
    <property type="entry name" value="AAA"/>
    <property type="match status" value="1"/>
</dbReference>
<evidence type="ECO:0000256" key="6">
    <source>
        <dbReference type="ARBA" id="ARBA00022840"/>
    </source>
</evidence>
<evidence type="ECO:0000256" key="7">
    <source>
        <dbReference type="ARBA" id="ARBA00023136"/>
    </source>
</evidence>
<accession>A0ABU3BB16</accession>
<dbReference type="GO" id="GO:0005524">
    <property type="term" value="F:ATP binding"/>
    <property type="evidence" value="ECO:0007669"/>
    <property type="project" value="UniProtKB-KW"/>
</dbReference>
<evidence type="ECO:0000313" key="10">
    <source>
        <dbReference type="Proteomes" id="UP001259982"/>
    </source>
</evidence>
<dbReference type="Proteomes" id="UP001259982">
    <property type="component" value="Unassembled WGS sequence"/>
</dbReference>
<evidence type="ECO:0000259" key="8">
    <source>
        <dbReference type="PROSITE" id="PS50893"/>
    </source>
</evidence>
<keyword evidence="3" id="KW-0813">Transport</keyword>
<dbReference type="InterPro" id="IPR003439">
    <property type="entry name" value="ABC_transporter-like_ATP-bd"/>
</dbReference>
<comment type="similarity">
    <text evidence="2">Belongs to the ABC transporter superfamily.</text>
</comment>
<dbReference type="RefSeq" id="WP_311658245.1">
    <property type="nucleotide sequence ID" value="NZ_JAVRHY010000005.1"/>
</dbReference>
<evidence type="ECO:0000256" key="4">
    <source>
        <dbReference type="ARBA" id="ARBA00022475"/>
    </source>
</evidence>
<gene>
    <name evidence="9" type="ORF">RM531_06745</name>
</gene>
<name>A0ABU3BB16_9GAMM</name>
<evidence type="ECO:0000256" key="3">
    <source>
        <dbReference type="ARBA" id="ARBA00022448"/>
    </source>
</evidence>
<evidence type="ECO:0000256" key="5">
    <source>
        <dbReference type="ARBA" id="ARBA00022741"/>
    </source>
</evidence>
<dbReference type="PROSITE" id="PS00211">
    <property type="entry name" value="ABC_TRANSPORTER_1"/>
    <property type="match status" value="1"/>
</dbReference>
<evidence type="ECO:0000256" key="1">
    <source>
        <dbReference type="ARBA" id="ARBA00004417"/>
    </source>
</evidence>
<sequence>MLLQVTNLRVSFDTPDGPVDAVRGLDFELAEGQTLGIVGESGSGKSQSVRALLGLLDSNGRVSGSARYRDTELIGLSERELRRIRGSRIAMIFQDPMTSLNPHLRVSTQMTEVLAQHQGLRRRAAMSRAIEMLEAVRIPDAARRIRYYPHQFSGGMRQRVMIAMSLLCQPDILIADEPTTALDVTVQAEILDLIRDLRTRFSTSVILITHDLGVVAGTCDHVVVMRDGEVVERAAVGALFDQPQHDYTRRLLAAVPKLDAGG</sequence>
<comment type="caution">
    <text evidence="9">The sequence shown here is derived from an EMBL/GenBank/DDBJ whole genome shotgun (WGS) entry which is preliminary data.</text>
</comment>
<organism evidence="9 10">
    <name type="scientific">Spectribacter acetivorans</name>
    <dbReference type="NCBI Taxonomy" id="3075603"/>
    <lineage>
        <taxon>Bacteria</taxon>
        <taxon>Pseudomonadati</taxon>
        <taxon>Pseudomonadota</taxon>
        <taxon>Gammaproteobacteria</taxon>
        <taxon>Salinisphaerales</taxon>
        <taxon>Salinisphaeraceae</taxon>
        <taxon>Spectribacter</taxon>
    </lineage>
</organism>
<dbReference type="PANTHER" id="PTHR43297">
    <property type="entry name" value="OLIGOPEPTIDE TRANSPORT ATP-BINDING PROTEIN APPD"/>
    <property type="match status" value="1"/>
</dbReference>
<reference evidence="9 10" key="1">
    <citation type="submission" date="2023-09" db="EMBL/GenBank/DDBJ databases">
        <authorList>
            <person name="Rey-Velasco X."/>
        </authorList>
    </citation>
    <scope>NUCLEOTIDE SEQUENCE [LARGE SCALE GENOMIC DNA]</scope>
    <source>
        <strain evidence="9 10">P385</strain>
    </source>
</reference>
<proteinExistence type="inferred from homology"/>
<evidence type="ECO:0000313" key="9">
    <source>
        <dbReference type="EMBL" id="MDT0618166.1"/>
    </source>
</evidence>
<dbReference type="SUPFAM" id="SSF52540">
    <property type="entry name" value="P-loop containing nucleoside triphosphate hydrolases"/>
    <property type="match status" value="1"/>
</dbReference>
<dbReference type="InterPro" id="IPR027417">
    <property type="entry name" value="P-loop_NTPase"/>
</dbReference>
<keyword evidence="10" id="KW-1185">Reference proteome</keyword>
<dbReference type="Pfam" id="PF00005">
    <property type="entry name" value="ABC_tran"/>
    <property type="match status" value="1"/>
</dbReference>
<dbReference type="Gene3D" id="3.40.50.300">
    <property type="entry name" value="P-loop containing nucleotide triphosphate hydrolases"/>
    <property type="match status" value="1"/>
</dbReference>
<keyword evidence="7" id="KW-0472">Membrane</keyword>
<protein>
    <submittedName>
        <fullName evidence="9">ABC transporter ATP-binding protein</fullName>
    </submittedName>
</protein>
<dbReference type="InterPro" id="IPR003593">
    <property type="entry name" value="AAA+_ATPase"/>
</dbReference>
<keyword evidence="5" id="KW-0547">Nucleotide-binding</keyword>
<keyword evidence="4" id="KW-1003">Cell membrane</keyword>
<keyword evidence="6 9" id="KW-0067">ATP-binding</keyword>
<dbReference type="PROSITE" id="PS50893">
    <property type="entry name" value="ABC_TRANSPORTER_2"/>
    <property type="match status" value="1"/>
</dbReference>
<feature type="domain" description="ABC transporter" evidence="8">
    <location>
        <begin position="3"/>
        <end position="252"/>
    </location>
</feature>
<dbReference type="EMBL" id="JAVRHY010000005">
    <property type="protein sequence ID" value="MDT0618166.1"/>
    <property type="molecule type" value="Genomic_DNA"/>
</dbReference>
<dbReference type="PANTHER" id="PTHR43297:SF7">
    <property type="entry name" value="D,D-DIPEPTIDE TRANSPORT ATP-BINDING PROTEIN DDPD-RELATED"/>
    <property type="match status" value="1"/>
</dbReference>
<dbReference type="InterPro" id="IPR050388">
    <property type="entry name" value="ABC_Ni/Peptide_Import"/>
</dbReference>
<dbReference type="CDD" id="cd03257">
    <property type="entry name" value="ABC_NikE_OppD_transporters"/>
    <property type="match status" value="1"/>
</dbReference>
<comment type="subcellular location">
    <subcellularLocation>
        <location evidence="1">Cell inner membrane</location>
        <topology evidence="1">Peripheral membrane protein</topology>
    </subcellularLocation>
</comment>
<dbReference type="InterPro" id="IPR017871">
    <property type="entry name" value="ABC_transporter-like_CS"/>
</dbReference>